<proteinExistence type="predicted"/>
<protein>
    <submittedName>
        <fullName evidence="1">Uncharacterized protein</fullName>
    </submittedName>
</protein>
<evidence type="ECO:0000313" key="1">
    <source>
        <dbReference type="EMBL" id="MPL95906.1"/>
    </source>
</evidence>
<gene>
    <name evidence="1" type="ORF">SDC9_42079</name>
</gene>
<name>A0A644VX67_9ZZZZ</name>
<organism evidence="1">
    <name type="scientific">bioreactor metagenome</name>
    <dbReference type="NCBI Taxonomy" id="1076179"/>
    <lineage>
        <taxon>unclassified sequences</taxon>
        <taxon>metagenomes</taxon>
        <taxon>ecological metagenomes</taxon>
    </lineage>
</organism>
<dbReference type="AlphaFoldDB" id="A0A644VX67"/>
<reference evidence="1" key="1">
    <citation type="submission" date="2019-08" db="EMBL/GenBank/DDBJ databases">
        <authorList>
            <person name="Kucharzyk K."/>
            <person name="Murdoch R.W."/>
            <person name="Higgins S."/>
            <person name="Loffler F."/>
        </authorList>
    </citation>
    <scope>NUCLEOTIDE SEQUENCE</scope>
</reference>
<accession>A0A644VX67</accession>
<comment type="caution">
    <text evidence="1">The sequence shown here is derived from an EMBL/GenBank/DDBJ whole genome shotgun (WGS) entry which is preliminary data.</text>
</comment>
<dbReference type="EMBL" id="VSSQ01000486">
    <property type="protein sequence ID" value="MPL95906.1"/>
    <property type="molecule type" value="Genomic_DNA"/>
</dbReference>
<sequence length="63" mass="7323">MKFILIPFCRIINDIMSNPVICMFVSDNYFVAVVLPYNTSDIDQIKKADVLWDNHTPAFKEKV</sequence>